<dbReference type="PROSITE" id="PS50003">
    <property type="entry name" value="PH_DOMAIN"/>
    <property type="match status" value="1"/>
</dbReference>
<dbReference type="PANTHER" id="PTHR46415">
    <property type="entry name" value="ADAPTOR PROTEIN, PHOSPHOTYROSINE INTERACTION, PH DOMAIN AND LEUCINE ZIPPER-CONTAINING 2"/>
    <property type="match status" value="1"/>
</dbReference>
<keyword evidence="9" id="KW-0732">Signal</keyword>
<evidence type="ECO:0000256" key="9">
    <source>
        <dbReference type="SAM" id="SignalP"/>
    </source>
</evidence>
<dbReference type="GO" id="GO:0001726">
    <property type="term" value="C:ruffle"/>
    <property type="evidence" value="ECO:0007669"/>
    <property type="project" value="UniProtKB-SubCell"/>
</dbReference>
<dbReference type="AlphaFoldDB" id="A0A5S6R0F9"/>
<dbReference type="STRING" id="70415.A0A5S6R0F9"/>
<feature type="domain" description="PH" evidence="11">
    <location>
        <begin position="401"/>
        <end position="500"/>
    </location>
</feature>
<evidence type="ECO:0000256" key="7">
    <source>
        <dbReference type="ARBA" id="ARBA00023306"/>
    </source>
</evidence>
<evidence type="ECO:0000256" key="6">
    <source>
        <dbReference type="ARBA" id="ARBA00023273"/>
    </source>
</evidence>
<feature type="chain" id="PRO_5024339928" evidence="9">
    <location>
        <begin position="23"/>
        <end position="710"/>
    </location>
</feature>
<organism evidence="12 13">
    <name type="scientific">Trichuris muris</name>
    <name type="common">Mouse whipworm</name>
    <dbReference type="NCBI Taxonomy" id="70415"/>
    <lineage>
        <taxon>Eukaryota</taxon>
        <taxon>Metazoa</taxon>
        <taxon>Ecdysozoa</taxon>
        <taxon>Nematoda</taxon>
        <taxon>Enoplea</taxon>
        <taxon>Dorylaimia</taxon>
        <taxon>Trichinellida</taxon>
        <taxon>Trichuridae</taxon>
        <taxon>Trichuris</taxon>
    </lineage>
</organism>
<evidence type="ECO:0000256" key="8">
    <source>
        <dbReference type="ARBA" id="ARBA00023329"/>
    </source>
</evidence>
<dbReference type="Gene3D" id="2.30.29.30">
    <property type="entry name" value="Pleckstrin-homology domain (PH domain)/Phosphotyrosine-binding domain (PTB)"/>
    <property type="match status" value="2"/>
</dbReference>
<evidence type="ECO:0000313" key="13">
    <source>
        <dbReference type="WBParaSite" id="TMUE_3000012799.1"/>
    </source>
</evidence>
<dbReference type="GO" id="GO:0023052">
    <property type="term" value="P:signaling"/>
    <property type="evidence" value="ECO:0007669"/>
    <property type="project" value="TreeGrafter"/>
</dbReference>
<feature type="signal peptide" evidence="9">
    <location>
        <begin position="1"/>
        <end position="22"/>
    </location>
</feature>
<accession>A0A5S6R0F9</accession>
<comment type="subcellular location">
    <subcellularLocation>
        <location evidence="4">Cell projection</location>
        <location evidence="4">Ruffle</location>
    </subcellularLocation>
    <subcellularLocation>
        <location evidence="3">Cytoplasmic vesicle</location>
        <location evidence="3">Phagosome</location>
    </subcellularLocation>
    <subcellularLocation>
        <location evidence="2">Early endosome membrane</location>
        <topology evidence="2">Peripheral membrane protein</topology>
    </subcellularLocation>
    <subcellularLocation>
        <location evidence="1">Nucleus</location>
    </subcellularLocation>
</comment>
<keyword evidence="6" id="KW-0966">Cell projection</keyword>
<evidence type="ECO:0000256" key="1">
    <source>
        <dbReference type="ARBA" id="ARBA00004123"/>
    </source>
</evidence>
<dbReference type="GO" id="GO:0031901">
    <property type="term" value="C:early endosome membrane"/>
    <property type="evidence" value="ECO:0007669"/>
    <property type="project" value="UniProtKB-SubCell"/>
</dbReference>
<dbReference type="InterPro" id="IPR047181">
    <property type="entry name" value="DP13A/B"/>
</dbReference>
<dbReference type="Pfam" id="PF16746">
    <property type="entry name" value="BAR_3"/>
    <property type="match status" value="1"/>
</dbReference>
<evidence type="ECO:0000256" key="2">
    <source>
        <dbReference type="ARBA" id="ARBA00004220"/>
    </source>
</evidence>
<dbReference type="SMART" id="SM00233">
    <property type="entry name" value="PH"/>
    <property type="match status" value="1"/>
</dbReference>
<dbReference type="InterPro" id="IPR004148">
    <property type="entry name" value="BAR_dom"/>
</dbReference>
<sequence>MKIVAYWIRILLLHTWSEDACASADAGCKMLKIGMSFLLPSPVPMYLPSSVVAVFSGPLQFLLISRCSDAGLVEVTSNAPEQTCNAAKPSQSIRRLLGYPRENTEAGRYVWAGFFQQNIYFVMVIPSLCLDDALENSPQTQCLLKVFEEDTSLLNSFTRQLQSHLELLVSAQADVAASMEQLAGFLGTYSNFRFPLTWNNEEFPALLAKFQGTVAELGSWMELMVQQLQNCVLYPINKFISRLDELRSCKESYYGACHDLNSSLMRIVRLARKEPAKKVEEVNAEYGSMRRRFHHVGLRYFVLLNSVQYQRRIALIEPLLSILYSYRTLFRMGEQALSHGEELDDFFTRVQEQIQSFHVEQQAEAQASQEYLKTLEEISRLQPDMYHSVGISSQEPFDDRLRHKQGYLFLKSKSALITRWDQMYFHTENGNLMCQSKDDIGSRVLFEINETVHATEAVNEDRRNCFVVALGNDVKRQFVFQTLSEKECKEWISAINNIASVVGGDASAATIGDENEPILDDTEHEDVSKNVEVDVLSSPIQFDMFGLSDADSRDGTSDGGKSAKQETSAVEVFAQFDAKFLGSIGVNSDRSEIVAVEAIRQVIRARMQHNIIRAVDIDFVLLKRPPELRLIDKDSCIIKAVYQLEDLAYWTVYQNNERMFAFIVRQKGERADGQNLFTCHVVESTGTETAEEICNVLGESVKSILQSFPA</sequence>
<evidence type="ECO:0000313" key="12">
    <source>
        <dbReference type="Proteomes" id="UP000046395"/>
    </source>
</evidence>
<evidence type="ECO:0000259" key="10">
    <source>
        <dbReference type="PROSITE" id="PS01179"/>
    </source>
</evidence>
<dbReference type="InterPro" id="IPR027267">
    <property type="entry name" value="AH/BAR_dom_sf"/>
</dbReference>
<dbReference type="Proteomes" id="UP000046395">
    <property type="component" value="Unassembled WGS sequence"/>
</dbReference>
<evidence type="ECO:0000259" key="11">
    <source>
        <dbReference type="PROSITE" id="PS50003"/>
    </source>
</evidence>
<keyword evidence="5" id="KW-0539">Nucleus</keyword>
<dbReference type="InterPro" id="IPR001849">
    <property type="entry name" value="PH_domain"/>
</dbReference>
<keyword evidence="8" id="KW-0968">Cytoplasmic vesicle</keyword>
<evidence type="ECO:0000256" key="4">
    <source>
        <dbReference type="ARBA" id="ARBA00004466"/>
    </source>
</evidence>
<dbReference type="GO" id="GO:0005634">
    <property type="term" value="C:nucleus"/>
    <property type="evidence" value="ECO:0007669"/>
    <property type="project" value="UniProtKB-SubCell"/>
</dbReference>
<evidence type="ECO:0000256" key="5">
    <source>
        <dbReference type="ARBA" id="ARBA00023242"/>
    </source>
</evidence>
<dbReference type="SMART" id="SM00462">
    <property type="entry name" value="PTB"/>
    <property type="match status" value="1"/>
</dbReference>
<proteinExistence type="predicted"/>
<keyword evidence="7" id="KW-0131">Cell cycle</keyword>
<dbReference type="Pfam" id="PF00169">
    <property type="entry name" value="PH"/>
    <property type="match status" value="1"/>
</dbReference>
<dbReference type="InterPro" id="IPR006020">
    <property type="entry name" value="PTB/PI_dom"/>
</dbReference>
<dbReference type="WBParaSite" id="TMUE_3000012799.1">
    <property type="protein sequence ID" value="TMUE_3000012799.1"/>
    <property type="gene ID" value="WBGene00294535"/>
</dbReference>
<feature type="domain" description="PID" evidence="10">
    <location>
        <begin position="575"/>
        <end position="708"/>
    </location>
</feature>
<dbReference type="SUPFAM" id="SSF103657">
    <property type="entry name" value="BAR/IMD domain-like"/>
    <property type="match status" value="1"/>
</dbReference>
<reference evidence="13" key="1">
    <citation type="submission" date="2019-12" db="UniProtKB">
        <authorList>
            <consortium name="WormBaseParasite"/>
        </authorList>
    </citation>
    <scope>IDENTIFICATION</scope>
</reference>
<dbReference type="PROSITE" id="PS01179">
    <property type="entry name" value="PID"/>
    <property type="match status" value="1"/>
</dbReference>
<protein>
    <submittedName>
        <fullName evidence="13">PH domain-containing protein</fullName>
    </submittedName>
</protein>
<name>A0A5S6R0F9_TRIMR</name>
<dbReference type="SUPFAM" id="SSF50729">
    <property type="entry name" value="PH domain-like"/>
    <property type="match status" value="2"/>
</dbReference>
<dbReference type="PANTHER" id="PTHR46415:SF2">
    <property type="entry name" value="BETA, PUTATIVE-RELATED"/>
    <property type="match status" value="1"/>
</dbReference>
<dbReference type="GO" id="GO:0045335">
    <property type="term" value="C:phagocytic vesicle"/>
    <property type="evidence" value="ECO:0007669"/>
    <property type="project" value="UniProtKB-SubCell"/>
</dbReference>
<dbReference type="InterPro" id="IPR011993">
    <property type="entry name" value="PH-like_dom_sf"/>
</dbReference>
<evidence type="ECO:0000256" key="3">
    <source>
        <dbReference type="ARBA" id="ARBA00004262"/>
    </source>
</evidence>
<dbReference type="Gene3D" id="1.20.1270.60">
    <property type="entry name" value="Arfaptin homology (AH) domain/BAR domain"/>
    <property type="match status" value="1"/>
</dbReference>
<keyword evidence="12" id="KW-1185">Reference proteome</keyword>
<dbReference type="Pfam" id="PF00640">
    <property type="entry name" value="PID"/>
    <property type="match status" value="1"/>
</dbReference>